<evidence type="ECO:0000256" key="13">
    <source>
        <dbReference type="ARBA" id="ARBA00023136"/>
    </source>
</evidence>
<evidence type="ECO:0000256" key="5">
    <source>
        <dbReference type="ARBA" id="ARBA00022692"/>
    </source>
</evidence>
<name>A0A9P7Y843_9HELO</name>
<protein>
    <recommendedName>
        <fullName evidence="14">3-dehydrosphinganine reductase</fullName>
        <ecNumber evidence="14">1.1.1.102</ecNumber>
    </recommendedName>
</protein>
<proteinExistence type="inferred from homology"/>
<reference evidence="18" key="1">
    <citation type="journal article" date="2021" name="IMA Fungus">
        <title>Genomic characterization of three marine fungi, including Emericellopsis atlantica sp. nov. with signatures of a generalist lifestyle and marine biomass degradation.</title>
        <authorList>
            <person name="Hagestad O.C."/>
            <person name="Hou L."/>
            <person name="Andersen J.H."/>
            <person name="Hansen E.H."/>
            <person name="Altermark B."/>
            <person name="Li C."/>
            <person name="Kuhnert E."/>
            <person name="Cox R.J."/>
            <person name="Crous P.W."/>
            <person name="Spatafora J.W."/>
            <person name="Lail K."/>
            <person name="Amirebrahimi M."/>
            <person name="Lipzen A."/>
            <person name="Pangilinan J."/>
            <person name="Andreopoulos W."/>
            <person name="Hayes R.D."/>
            <person name="Ng V."/>
            <person name="Grigoriev I.V."/>
            <person name="Jackson S.A."/>
            <person name="Sutton T.D.S."/>
            <person name="Dobson A.D.W."/>
            <person name="Rama T."/>
        </authorList>
    </citation>
    <scope>NUCLEOTIDE SEQUENCE</scope>
    <source>
        <strain evidence="18">TRa018bII</strain>
    </source>
</reference>
<dbReference type="Pfam" id="PF00106">
    <property type="entry name" value="adh_short"/>
    <property type="match status" value="1"/>
</dbReference>
<comment type="similarity">
    <text evidence="4">Belongs to the short-chain dehydrogenases/reductases (SDR) family.</text>
</comment>
<dbReference type="Proteomes" id="UP000824998">
    <property type="component" value="Unassembled WGS sequence"/>
</dbReference>
<evidence type="ECO:0000256" key="1">
    <source>
        <dbReference type="ARBA" id="ARBA00004586"/>
    </source>
</evidence>
<evidence type="ECO:0000256" key="9">
    <source>
        <dbReference type="ARBA" id="ARBA00022919"/>
    </source>
</evidence>
<feature type="transmembrane region" description="Helical" evidence="17">
    <location>
        <begin position="6"/>
        <end position="29"/>
    </location>
</feature>
<sequence>MFEAYSYWTIACLVLGGLIIIPTIMGFFAGNKFEVDGKTVLLTGASEGMGKAVAKELASKGASIVIVARNVGKLEEALEEIKASAKDPSAQRFQYISTDLSEPSAALLVIAEAIAWNKGNSPDIVWCLAGSSYPAFWIDTPVSKLRSQMDVNYWAATEMAHAILNEWLSPSALAERMVGSPPKHLVFTSSVLAFYSTVGYGAYSPTKAALRSLGDTLAQELQIYGGGEAAKVHVVCPGTIATAGFERENLTKPEITKQLEDADPIGSPEEVAVSAIKRLENGEYLIVCNWLGSLMRSQSWSGMRRGNWLLETVMTWFTSLLWIFLQRDLDGKVRKYGIKNGHPGTYPKKQ</sequence>
<dbReference type="PRINTS" id="PR00081">
    <property type="entry name" value="GDHRDH"/>
</dbReference>
<keyword evidence="12" id="KW-0443">Lipid metabolism</keyword>
<keyword evidence="19" id="KW-1185">Reference proteome</keyword>
<keyword evidence="5 17" id="KW-0812">Transmembrane</keyword>
<comment type="caution">
    <text evidence="18">The sequence shown here is derived from an EMBL/GenBank/DDBJ whole genome shotgun (WGS) entry which is preliminary data.</text>
</comment>
<comment type="function">
    <text evidence="15">Catalyzes the reduction of 3'-oxosphinganine (3-ketodihydrosphingosine/KDS) to sphinganine (dihydrosphingosine/DHS), the second step of de novo sphingolipid biosynthesis.</text>
</comment>
<dbReference type="EMBL" id="MU251811">
    <property type="protein sequence ID" value="KAG9229133.1"/>
    <property type="molecule type" value="Genomic_DNA"/>
</dbReference>
<gene>
    <name evidence="18" type="ORF">BJ875DRAFT_475713</name>
</gene>
<evidence type="ECO:0000256" key="7">
    <source>
        <dbReference type="ARBA" id="ARBA00022824"/>
    </source>
</evidence>
<comment type="subcellular location">
    <subcellularLocation>
        <location evidence="1">Endoplasmic reticulum membrane</location>
    </subcellularLocation>
</comment>
<evidence type="ECO:0000256" key="8">
    <source>
        <dbReference type="ARBA" id="ARBA00022857"/>
    </source>
</evidence>
<dbReference type="Gene3D" id="3.40.50.720">
    <property type="entry name" value="NAD(P)-binding Rossmann-like Domain"/>
    <property type="match status" value="1"/>
</dbReference>
<evidence type="ECO:0000313" key="18">
    <source>
        <dbReference type="EMBL" id="KAG9229133.1"/>
    </source>
</evidence>
<dbReference type="GO" id="GO:0030148">
    <property type="term" value="P:sphingolipid biosynthetic process"/>
    <property type="evidence" value="ECO:0007669"/>
    <property type="project" value="InterPro"/>
</dbReference>
<evidence type="ECO:0000256" key="17">
    <source>
        <dbReference type="SAM" id="Phobius"/>
    </source>
</evidence>
<keyword evidence="7" id="KW-0256">Endoplasmic reticulum</keyword>
<keyword evidence="10 17" id="KW-1133">Transmembrane helix</keyword>
<keyword evidence="11" id="KW-0560">Oxidoreductase</keyword>
<dbReference type="CDD" id="cd08939">
    <property type="entry name" value="KDSR-like_SDR_c"/>
    <property type="match status" value="1"/>
</dbReference>
<dbReference type="FunFam" id="3.40.50.720:FF:000456">
    <property type="entry name" value="3-ketodihydrosphingosine reductase tsc10"/>
    <property type="match status" value="1"/>
</dbReference>
<dbReference type="GO" id="GO:0000166">
    <property type="term" value="F:nucleotide binding"/>
    <property type="evidence" value="ECO:0007669"/>
    <property type="project" value="UniProtKB-KW"/>
</dbReference>
<evidence type="ECO:0000256" key="14">
    <source>
        <dbReference type="ARBA" id="ARBA00026112"/>
    </source>
</evidence>
<evidence type="ECO:0000256" key="11">
    <source>
        <dbReference type="ARBA" id="ARBA00023002"/>
    </source>
</evidence>
<dbReference type="GO" id="GO:0006666">
    <property type="term" value="P:3-keto-sphinganine metabolic process"/>
    <property type="evidence" value="ECO:0007669"/>
    <property type="project" value="InterPro"/>
</dbReference>
<evidence type="ECO:0000256" key="4">
    <source>
        <dbReference type="ARBA" id="ARBA00006484"/>
    </source>
</evidence>
<dbReference type="PANTHER" id="PTHR43550:SF3">
    <property type="entry name" value="3-KETODIHYDROSPHINGOSINE REDUCTASE"/>
    <property type="match status" value="1"/>
</dbReference>
<dbReference type="AlphaFoldDB" id="A0A9P7Y843"/>
<evidence type="ECO:0000256" key="12">
    <source>
        <dbReference type="ARBA" id="ARBA00023098"/>
    </source>
</evidence>
<comment type="pathway">
    <text evidence="2">Lipid metabolism; sphingolipid metabolism.</text>
</comment>
<dbReference type="InterPro" id="IPR036291">
    <property type="entry name" value="NAD(P)-bd_dom_sf"/>
</dbReference>
<keyword evidence="6" id="KW-0547">Nucleotide-binding</keyword>
<dbReference type="InterPro" id="IPR045022">
    <property type="entry name" value="KDSR-like"/>
</dbReference>
<evidence type="ECO:0000256" key="16">
    <source>
        <dbReference type="ARBA" id="ARBA00048930"/>
    </source>
</evidence>
<evidence type="ECO:0000256" key="6">
    <source>
        <dbReference type="ARBA" id="ARBA00022741"/>
    </source>
</evidence>
<dbReference type="OrthoDB" id="10267115at2759"/>
<dbReference type="EC" id="1.1.1.102" evidence="14"/>
<dbReference type="SUPFAM" id="SSF51735">
    <property type="entry name" value="NAD(P)-binding Rossmann-fold domains"/>
    <property type="match status" value="1"/>
</dbReference>
<keyword evidence="8" id="KW-0521">NADP</keyword>
<dbReference type="GO" id="GO:0047560">
    <property type="term" value="F:3-dehydrosphinganine reductase activity"/>
    <property type="evidence" value="ECO:0007669"/>
    <property type="project" value="UniProtKB-EC"/>
</dbReference>
<evidence type="ECO:0000256" key="3">
    <source>
        <dbReference type="ARBA" id="ARBA00004991"/>
    </source>
</evidence>
<evidence type="ECO:0000256" key="15">
    <source>
        <dbReference type="ARBA" id="ARBA00044737"/>
    </source>
</evidence>
<accession>A0A9P7Y843</accession>
<evidence type="ECO:0000256" key="10">
    <source>
        <dbReference type="ARBA" id="ARBA00022989"/>
    </source>
</evidence>
<keyword evidence="9" id="KW-0746">Sphingolipid metabolism</keyword>
<dbReference type="InterPro" id="IPR002347">
    <property type="entry name" value="SDR_fam"/>
</dbReference>
<keyword evidence="13 17" id="KW-0472">Membrane</keyword>
<comment type="catalytic activity">
    <reaction evidence="16">
        <text>sphinganine + NADP(+) = 3-oxosphinganine + NADPH + H(+)</text>
        <dbReference type="Rhea" id="RHEA:22640"/>
        <dbReference type="ChEBI" id="CHEBI:15378"/>
        <dbReference type="ChEBI" id="CHEBI:57783"/>
        <dbReference type="ChEBI" id="CHEBI:57817"/>
        <dbReference type="ChEBI" id="CHEBI:58299"/>
        <dbReference type="ChEBI" id="CHEBI:58349"/>
        <dbReference type="EC" id="1.1.1.102"/>
    </reaction>
    <physiologicalReaction direction="right-to-left" evidence="16">
        <dbReference type="Rhea" id="RHEA:22642"/>
    </physiologicalReaction>
</comment>
<comment type="pathway">
    <text evidence="3">Sphingolipid metabolism.</text>
</comment>
<evidence type="ECO:0000256" key="2">
    <source>
        <dbReference type="ARBA" id="ARBA00004760"/>
    </source>
</evidence>
<dbReference type="GO" id="GO:0005789">
    <property type="term" value="C:endoplasmic reticulum membrane"/>
    <property type="evidence" value="ECO:0007669"/>
    <property type="project" value="UniProtKB-SubCell"/>
</dbReference>
<organism evidence="18 19">
    <name type="scientific">Amylocarpus encephaloides</name>
    <dbReference type="NCBI Taxonomy" id="45428"/>
    <lineage>
        <taxon>Eukaryota</taxon>
        <taxon>Fungi</taxon>
        <taxon>Dikarya</taxon>
        <taxon>Ascomycota</taxon>
        <taxon>Pezizomycotina</taxon>
        <taxon>Leotiomycetes</taxon>
        <taxon>Helotiales</taxon>
        <taxon>Helotiales incertae sedis</taxon>
        <taxon>Amylocarpus</taxon>
    </lineage>
</organism>
<dbReference type="PANTHER" id="PTHR43550">
    <property type="entry name" value="3-KETODIHYDROSPHINGOSINE REDUCTASE"/>
    <property type="match status" value="1"/>
</dbReference>
<evidence type="ECO:0000313" key="19">
    <source>
        <dbReference type="Proteomes" id="UP000824998"/>
    </source>
</evidence>